<dbReference type="InterPro" id="IPR051091">
    <property type="entry name" value="O-Glucosyltr/Glycosyltrsf_90"/>
</dbReference>
<dbReference type="InterPro" id="IPR006598">
    <property type="entry name" value="CAP10"/>
</dbReference>
<organism evidence="3 4">
    <name type="scientific">Zasmidium cellare</name>
    <name type="common">Wine cellar mold</name>
    <name type="synonym">Racodium cellare</name>
    <dbReference type="NCBI Taxonomy" id="395010"/>
    <lineage>
        <taxon>Eukaryota</taxon>
        <taxon>Fungi</taxon>
        <taxon>Dikarya</taxon>
        <taxon>Ascomycota</taxon>
        <taxon>Pezizomycotina</taxon>
        <taxon>Dothideomycetes</taxon>
        <taxon>Dothideomycetidae</taxon>
        <taxon>Mycosphaerellales</taxon>
        <taxon>Mycosphaerellaceae</taxon>
        <taxon>Zasmidium</taxon>
    </lineage>
</organism>
<protein>
    <recommendedName>
        <fullName evidence="2">Glycosyl transferase CAP10 domain-containing protein</fullName>
    </recommendedName>
</protein>
<gene>
    <name evidence="3" type="ORF">PRZ48_006209</name>
</gene>
<proteinExistence type="predicted"/>
<sequence length="457" mass="52891">MRTVALYGTIFILIAGALIFFATSGKSAVASEYVGSYKPEPEHHESHGKPKEDGPGKHNGWHFDYKRDGRNYGLSEEQCDIAFPGLYKEIDRAVAHRLDKWGKITPDEVEVEWRGDGIVRAMIHDNQLYIVDPHAVTDHNHRPRTIATLNAIHRAITAYPGSLPDIEFSFTVHDFALHDQYGNETTWAYTRRAHQEKLWLMPDFGLWAWPDVGLRSYAELQEVLEHEEDEFVDKVPKLVWRGSLAVGSKDVRHGLVEHAEGKSWSDVQELDWSNKTNIEERLLTMQDHCSYMFVAQTEGNTYSGRLKYLLNCHSILFSHELEWIELYHHLMKKNGPDQNYIQVKRDFSDLPGHMNKLSKPANFPVSQRIADNARRTFRERYLTPAAEACYWRAMIRGWASVQGFTPEFWVEVKEYDKVAKKEKTKRKPRGAPFEAYAIMEEVDWAIPAKARKMCIEE</sequence>
<evidence type="ECO:0000256" key="1">
    <source>
        <dbReference type="SAM" id="MobiDB-lite"/>
    </source>
</evidence>
<dbReference type="SMART" id="SM00672">
    <property type="entry name" value="CAP10"/>
    <property type="match status" value="1"/>
</dbReference>
<reference evidence="3 4" key="1">
    <citation type="journal article" date="2023" name="G3 (Bethesda)">
        <title>A chromosome-level genome assembly of Zasmidium syzygii isolated from banana leaves.</title>
        <authorList>
            <person name="van Westerhoven A.C."/>
            <person name="Mehrabi R."/>
            <person name="Talebi R."/>
            <person name="Steentjes M.B.F."/>
            <person name="Corcolon B."/>
            <person name="Chong P.A."/>
            <person name="Kema G.H.J."/>
            <person name="Seidl M.F."/>
        </authorList>
    </citation>
    <scope>NUCLEOTIDE SEQUENCE [LARGE SCALE GENOMIC DNA]</scope>
    <source>
        <strain evidence="3 4">P124</strain>
    </source>
</reference>
<feature type="domain" description="Glycosyl transferase CAP10" evidence="2">
    <location>
        <begin position="162"/>
        <end position="405"/>
    </location>
</feature>
<evidence type="ECO:0000313" key="3">
    <source>
        <dbReference type="EMBL" id="KAK4502783.1"/>
    </source>
</evidence>
<feature type="region of interest" description="Disordered" evidence="1">
    <location>
        <begin position="38"/>
        <end position="59"/>
    </location>
</feature>
<dbReference type="EMBL" id="JAXOVC010000004">
    <property type="protein sequence ID" value="KAK4502783.1"/>
    <property type="molecule type" value="Genomic_DNA"/>
</dbReference>
<dbReference type="Pfam" id="PF05686">
    <property type="entry name" value="Glyco_transf_90"/>
    <property type="match status" value="1"/>
</dbReference>
<name>A0ABR0ENV9_ZASCE</name>
<evidence type="ECO:0000313" key="4">
    <source>
        <dbReference type="Proteomes" id="UP001305779"/>
    </source>
</evidence>
<evidence type="ECO:0000259" key="2">
    <source>
        <dbReference type="SMART" id="SM00672"/>
    </source>
</evidence>
<comment type="caution">
    <text evidence="3">The sequence shown here is derived from an EMBL/GenBank/DDBJ whole genome shotgun (WGS) entry which is preliminary data.</text>
</comment>
<feature type="compositionally biased region" description="Basic and acidic residues" evidence="1">
    <location>
        <begin position="39"/>
        <end position="59"/>
    </location>
</feature>
<dbReference type="PANTHER" id="PTHR12203">
    <property type="entry name" value="KDEL LYS-ASP-GLU-LEU CONTAINING - RELATED"/>
    <property type="match status" value="1"/>
</dbReference>
<accession>A0ABR0ENV9</accession>
<dbReference type="PANTHER" id="PTHR12203:SF107">
    <property type="entry name" value="GLYCOSYL TRANSFERASE CAP10 DOMAIN-CONTAINING PROTEIN"/>
    <property type="match status" value="1"/>
</dbReference>
<dbReference type="Proteomes" id="UP001305779">
    <property type="component" value="Unassembled WGS sequence"/>
</dbReference>
<keyword evidence="4" id="KW-1185">Reference proteome</keyword>